<reference evidence="2" key="1">
    <citation type="submission" date="2011-10" db="EMBL/GenBank/DDBJ databases">
        <title>The complete genome of chromosome of Thermovirga lienii DSM 17291.</title>
        <authorList>
            <consortium name="US DOE Joint Genome Institute (JGI-PGF)"/>
            <person name="Lucas S."/>
            <person name="Copeland A."/>
            <person name="Lapidus A."/>
            <person name="Glavina del Rio T."/>
            <person name="Dalin E."/>
            <person name="Tice H."/>
            <person name="Bruce D."/>
            <person name="Goodwin L."/>
            <person name="Pitluck S."/>
            <person name="Peters L."/>
            <person name="Mikhailova N."/>
            <person name="Saunders E."/>
            <person name="Kyrpides N."/>
            <person name="Mavromatis K."/>
            <person name="Ivanova N."/>
            <person name="Last F.I."/>
            <person name="Brettin T."/>
            <person name="Detter J.C."/>
            <person name="Han C."/>
            <person name="Larimer F."/>
            <person name="Land M."/>
            <person name="Hauser L."/>
            <person name="Markowitz V."/>
            <person name="Cheng J.-F."/>
            <person name="Hugenholtz P."/>
            <person name="Woyke T."/>
            <person name="Wu D."/>
            <person name="Spring S."/>
            <person name="Schroeder M."/>
            <person name="Brambilla E.-M."/>
            <person name="Klenk H.-P."/>
            <person name="Eisen J.A."/>
        </authorList>
    </citation>
    <scope>NUCLEOTIDE SEQUENCE [LARGE SCALE GENOMIC DNA]</scope>
    <source>
        <strain evidence="2">ATCC BAA-1197 / DSM 17291 / Cas60314</strain>
    </source>
</reference>
<dbReference type="KEGG" id="tli:Tlie_1689"/>
<dbReference type="Proteomes" id="UP000005868">
    <property type="component" value="Chromosome"/>
</dbReference>
<accession>G7V880</accession>
<evidence type="ECO:0000313" key="1">
    <source>
        <dbReference type="EMBL" id="AER67411.1"/>
    </source>
</evidence>
<name>G7V880_THELD</name>
<proteinExistence type="predicted"/>
<dbReference type="HOGENOM" id="CLU_1481315_0_0_0"/>
<protein>
    <submittedName>
        <fullName evidence="1">Uncharacterized protein</fullName>
    </submittedName>
</protein>
<dbReference type="EMBL" id="CP003096">
    <property type="protein sequence ID" value="AER67411.1"/>
    <property type="molecule type" value="Genomic_DNA"/>
</dbReference>
<evidence type="ECO:0000313" key="2">
    <source>
        <dbReference type="Proteomes" id="UP000005868"/>
    </source>
</evidence>
<dbReference type="STRING" id="580340.Tlie_1689"/>
<reference evidence="1 2" key="2">
    <citation type="journal article" date="2012" name="Stand. Genomic Sci.">
        <title>Genome sequence of the moderately thermophilic, amino-acid-degrading and sulfur-reducing bacterium Thermovirga lienii type strain (Cas60314(T)).</title>
        <authorList>
            <person name="Goker M."/>
            <person name="Saunders E."/>
            <person name="Lapidus A."/>
            <person name="Nolan M."/>
            <person name="Lucas S."/>
            <person name="Hammon N."/>
            <person name="Deshpande S."/>
            <person name="Cheng J.F."/>
            <person name="Han C."/>
            <person name="Tapia R."/>
            <person name="Goodwin L.A."/>
            <person name="Pitluck S."/>
            <person name="Liolios K."/>
            <person name="Mavromatis K."/>
            <person name="Pagani I."/>
            <person name="Ivanova N."/>
            <person name="Mikhailova N."/>
            <person name="Pati A."/>
            <person name="Chen A."/>
            <person name="Palaniappan K."/>
            <person name="Land M."/>
            <person name="Chang Y.J."/>
            <person name="Jeffries C.D."/>
            <person name="Brambilla E.M."/>
            <person name="Rohde M."/>
            <person name="Spring S."/>
            <person name="Detter J.C."/>
            <person name="Woyke T."/>
            <person name="Bristow J."/>
            <person name="Eisen J.A."/>
            <person name="Markowitz V."/>
            <person name="Hugenholtz P."/>
            <person name="Kyrpides N.C."/>
            <person name="Klenk H.P."/>
        </authorList>
    </citation>
    <scope>NUCLEOTIDE SEQUENCE [LARGE SCALE GENOMIC DNA]</scope>
    <source>
        <strain evidence="2">ATCC BAA-1197 / DSM 17291 / Cas60314</strain>
    </source>
</reference>
<organism evidence="1 2">
    <name type="scientific">Thermovirga lienii (strain ATCC BAA-1197 / DSM 17291 / Cas60314)</name>
    <dbReference type="NCBI Taxonomy" id="580340"/>
    <lineage>
        <taxon>Bacteria</taxon>
        <taxon>Thermotogati</taxon>
        <taxon>Synergistota</taxon>
        <taxon>Synergistia</taxon>
        <taxon>Synergistales</taxon>
        <taxon>Thermovirgaceae</taxon>
        <taxon>Thermovirga</taxon>
    </lineage>
</organism>
<gene>
    <name evidence="1" type="ordered locus">Tlie_1689</name>
</gene>
<dbReference type="eggNOG" id="ENOG502ZXDK">
    <property type="taxonomic scope" value="Bacteria"/>
</dbReference>
<sequence>MKKRVFVFLTLLALAAGILVSVFRAEDKASTSPQRIQALPKDQLFLPPAEPFQEEPIYKFKAAGTGEPLKPKEFALEKPSYLELETVVQEDKPEGDILDEISPKVKEVAEQIEDLVDSFDEKTLQTTKKLLDKLPLLEMEPEKAQLRPKNGGVELKITIPADTIKLKLEKERPKDDPSSSDE</sequence>
<dbReference type="AlphaFoldDB" id="G7V880"/>
<keyword evidence="2" id="KW-1185">Reference proteome</keyword>